<dbReference type="CDD" id="cd06261">
    <property type="entry name" value="TM_PBP2"/>
    <property type="match status" value="1"/>
</dbReference>
<name>A0AAJ1UCG8_9RHOB</name>
<feature type="transmembrane region" description="Helical" evidence="8">
    <location>
        <begin position="295"/>
        <end position="317"/>
    </location>
</feature>
<dbReference type="InterPro" id="IPR035906">
    <property type="entry name" value="MetI-like_sf"/>
</dbReference>
<protein>
    <submittedName>
        <fullName evidence="10">ABC transporter permease subunit</fullName>
    </submittedName>
</protein>
<feature type="transmembrane region" description="Helical" evidence="8">
    <location>
        <begin position="251"/>
        <end position="275"/>
    </location>
</feature>
<dbReference type="RefSeq" id="WP_317625215.1">
    <property type="nucleotide sequence ID" value="NZ_JANFFA010000001.1"/>
</dbReference>
<dbReference type="Gene3D" id="1.10.3720.10">
    <property type="entry name" value="MetI-like"/>
    <property type="match status" value="1"/>
</dbReference>
<dbReference type="AlphaFoldDB" id="A0AAJ1UCG8"/>
<gene>
    <name evidence="10" type="ORF">NOI20_05890</name>
</gene>
<keyword evidence="5 8" id="KW-0812">Transmembrane</keyword>
<evidence type="ECO:0000256" key="8">
    <source>
        <dbReference type="RuleBase" id="RU363032"/>
    </source>
</evidence>
<dbReference type="Pfam" id="PF00528">
    <property type="entry name" value="BPD_transp_1"/>
    <property type="match status" value="1"/>
</dbReference>
<dbReference type="InterPro" id="IPR000515">
    <property type="entry name" value="MetI-like"/>
</dbReference>
<reference evidence="10" key="2">
    <citation type="submission" date="2023-04" db="EMBL/GenBank/DDBJ databases">
        <title>'Rhodoalgimonas zhirmunskyi' gen. nov., isolated from a red alga.</title>
        <authorList>
            <person name="Nedashkovskaya O.I."/>
            <person name="Otstavnykh N.Y."/>
            <person name="Bystritskaya E.P."/>
            <person name="Balabanova L.A."/>
            <person name="Isaeva M.P."/>
        </authorList>
    </citation>
    <scope>NUCLEOTIDE SEQUENCE</scope>
    <source>
        <strain evidence="10">10Alg 79</strain>
    </source>
</reference>
<dbReference type="SUPFAM" id="SSF161098">
    <property type="entry name" value="MetI-like"/>
    <property type="match status" value="1"/>
</dbReference>
<evidence type="ECO:0000256" key="7">
    <source>
        <dbReference type="ARBA" id="ARBA00023136"/>
    </source>
</evidence>
<keyword evidence="4" id="KW-1003">Cell membrane</keyword>
<evidence type="ECO:0000259" key="9">
    <source>
        <dbReference type="PROSITE" id="PS50928"/>
    </source>
</evidence>
<keyword evidence="7 8" id="KW-0472">Membrane</keyword>
<dbReference type="GO" id="GO:0055085">
    <property type="term" value="P:transmembrane transport"/>
    <property type="evidence" value="ECO:0007669"/>
    <property type="project" value="InterPro"/>
</dbReference>
<dbReference type="PROSITE" id="PS50928">
    <property type="entry name" value="ABC_TM1"/>
    <property type="match status" value="1"/>
</dbReference>
<evidence type="ECO:0000256" key="5">
    <source>
        <dbReference type="ARBA" id="ARBA00022692"/>
    </source>
</evidence>
<evidence type="ECO:0000256" key="6">
    <source>
        <dbReference type="ARBA" id="ARBA00022989"/>
    </source>
</evidence>
<comment type="caution">
    <text evidence="10">The sequence shown here is derived from an EMBL/GenBank/DDBJ whole genome shotgun (WGS) entry which is preliminary data.</text>
</comment>
<reference evidence="10" key="1">
    <citation type="submission" date="2022-07" db="EMBL/GenBank/DDBJ databases">
        <authorList>
            <person name="Otstavnykh N."/>
            <person name="Isaeva M."/>
            <person name="Bystritskaya E."/>
        </authorList>
    </citation>
    <scope>NUCLEOTIDE SEQUENCE</scope>
    <source>
        <strain evidence="10">10Alg 79</strain>
    </source>
</reference>
<evidence type="ECO:0000256" key="2">
    <source>
        <dbReference type="ARBA" id="ARBA00007069"/>
    </source>
</evidence>
<evidence type="ECO:0000256" key="1">
    <source>
        <dbReference type="ARBA" id="ARBA00004651"/>
    </source>
</evidence>
<dbReference type="GO" id="GO:0005886">
    <property type="term" value="C:plasma membrane"/>
    <property type="evidence" value="ECO:0007669"/>
    <property type="project" value="UniProtKB-SubCell"/>
</dbReference>
<accession>A0AAJ1UCG8</accession>
<evidence type="ECO:0000256" key="3">
    <source>
        <dbReference type="ARBA" id="ARBA00022448"/>
    </source>
</evidence>
<evidence type="ECO:0000313" key="10">
    <source>
        <dbReference type="EMBL" id="MDQ2093632.1"/>
    </source>
</evidence>
<dbReference type="PANTHER" id="PTHR42929:SF1">
    <property type="entry name" value="INNER MEMBRANE ABC TRANSPORTER PERMEASE PROTEIN YDCU-RELATED"/>
    <property type="match status" value="1"/>
</dbReference>
<feature type="transmembrane region" description="Helical" evidence="8">
    <location>
        <begin position="96"/>
        <end position="116"/>
    </location>
</feature>
<feature type="transmembrane region" description="Helical" evidence="8">
    <location>
        <begin position="128"/>
        <end position="150"/>
    </location>
</feature>
<proteinExistence type="inferred from homology"/>
<feature type="transmembrane region" description="Helical" evidence="8">
    <location>
        <begin position="196"/>
        <end position="216"/>
    </location>
</feature>
<dbReference type="PANTHER" id="PTHR42929">
    <property type="entry name" value="INNER MEMBRANE ABC TRANSPORTER PERMEASE PROTEIN YDCU-RELATED-RELATED"/>
    <property type="match status" value="1"/>
</dbReference>
<feature type="domain" description="ABC transmembrane type-1" evidence="9">
    <location>
        <begin position="92"/>
        <end position="318"/>
    </location>
</feature>
<organism evidence="10 11">
    <name type="scientific">Rhodalgimonas zhirmunskyi</name>
    <dbReference type="NCBI Taxonomy" id="2964767"/>
    <lineage>
        <taxon>Bacteria</taxon>
        <taxon>Pseudomonadati</taxon>
        <taxon>Pseudomonadota</taxon>
        <taxon>Alphaproteobacteria</taxon>
        <taxon>Rhodobacterales</taxon>
        <taxon>Roseobacteraceae</taxon>
        <taxon>Rhodalgimonas</taxon>
    </lineage>
</organism>
<evidence type="ECO:0000313" key="11">
    <source>
        <dbReference type="Proteomes" id="UP001227162"/>
    </source>
</evidence>
<feature type="transmembrane region" description="Helical" evidence="8">
    <location>
        <begin position="32"/>
        <end position="54"/>
    </location>
</feature>
<keyword evidence="11" id="KW-1185">Reference proteome</keyword>
<comment type="similarity">
    <text evidence="2">Belongs to the binding-protein-dependent transport system permease family. CysTW subfamily.</text>
</comment>
<dbReference type="Proteomes" id="UP001227162">
    <property type="component" value="Unassembled WGS sequence"/>
</dbReference>
<keyword evidence="6 8" id="KW-1133">Transmembrane helix</keyword>
<comment type="subcellular location">
    <subcellularLocation>
        <location evidence="1 8">Cell membrane</location>
        <topology evidence="1 8">Multi-pass membrane protein</topology>
    </subcellularLocation>
</comment>
<dbReference type="EMBL" id="JANFFA010000001">
    <property type="protein sequence ID" value="MDQ2093632.1"/>
    <property type="molecule type" value="Genomic_DNA"/>
</dbReference>
<evidence type="ECO:0000256" key="4">
    <source>
        <dbReference type="ARBA" id="ARBA00022475"/>
    </source>
</evidence>
<keyword evidence="3 8" id="KW-0813">Transport</keyword>
<sequence>MTLASDHDTAPQVGDLAPKNSLPSGETLIRGLIWAVVLFLCLTPFLLVFAISFGHKVEGASWVWGFSLDNYKRVFVGAEWPDNVTFLYLQKLWYSLYYAVIAAILAVITAFPFTYFMTGLSRRAQAAWLVFILSSLSLSEVFIVMGWDVLLSNRSGLPMLFKVSGATQWLKDVGWFDTLRDWGLANPRNVKFKTSVFATVLTMAYLVWPYAVILLYPPLSRLDRSTVEAAQTMGAGPWTVMRTVILPSVRLPLVGSMLLLFVFLLGVYVAVTVFAEPAKQTMAVSVYEAVRGNTLNAPFGSAQAMILLVTAAVFLGLGQWLSRRNA</sequence>